<reference evidence="1 2" key="1">
    <citation type="submission" date="2016-03" db="EMBL/GenBank/DDBJ databases">
        <title>Comparative genomics of the ectomycorrhizal sister species Rhizopogon vinicolor and Rhizopogon vesiculosus (Basidiomycota: Boletales) reveals a divergence of the mating type B locus.</title>
        <authorList>
            <person name="Mujic A.B."/>
            <person name="Kuo A."/>
            <person name="Tritt A."/>
            <person name="Lipzen A."/>
            <person name="Chen C."/>
            <person name="Johnson J."/>
            <person name="Sharma A."/>
            <person name="Barry K."/>
            <person name="Grigoriev I.V."/>
            <person name="Spatafora J.W."/>
        </authorList>
    </citation>
    <scope>NUCLEOTIDE SEQUENCE [LARGE SCALE GENOMIC DNA]</scope>
    <source>
        <strain evidence="1 2">AM-OR11-056</strain>
    </source>
</reference>
<proteinExistence type="predicted"/>
<accession>A0A1J8PI08</accession>
<keyword evidence="2" id="KW-1185">Reference proteome</keyword>
<evidence type="ECO:0000313" key="1">
    <source>
        <dbReference type="EMBL" id="OJA08886.1"/>
    </source>
</evidence>
<dbReference type="OrthoDB" id="3237158at2759"/>
<name>A0A1J8PI08_9AGAM</name>
<evidence type="ECO:0000313" key="2">
    <source>
        <dbReference type="Proteomes" id="UP000183567"/>
    </source>
</evidence>
<gene>
    <name evidence="1" type="ORF">AZE42_14036</name>
</gene>
<sequence>MISDANDIQQYFSSERQPTLWRAIPAMEELQTAWESKCRLIRFALYKEAIERGLAKIGKYYNKLDDKPVYVLALGTSTSTIS</sequence>
<dbReference type="Proteomes" id="UP000183567">
    <property type="component" value="Unassembled WGS sequence"/>
</dbReference>
<dbReference type="AlphaFoldDB" id="A0A1J8PI08"/>
<protein>
    <submittedName>
        <fullName evidence="1">Uncharacterized protein</fullName>
    </submittedName>
</protein>
<organism evidence="1 2">
    <name type="scientific">Rhizopogon vesiculosus</name>
    <dbReference type="NCBI Taxonomy" id="180088"/>
    <lineage>
        <taxon>Eukaryota</taxon>
        <taxon>Fungi</taxon>
        <taxon>Dikarya</taxon>
        <taxon>Basidiomycota</taxon>
        <taxon>Agaricomycotina</taxon>
        <taxon>Agaricomycetes</taxon>
        <taxon>Agaricomycetidae</taxon>
        <taxon>Boletales</taxon>
        <taxon>Suillineae</taxon>
        <taxon>Rhizopogonaceae</taxon>
        <taxon>Rhizopogon</taxon>
    </lineage>
</organism>
<dbReference type="EMBL" id="LVVM01006143">
    <property type="protein sequence ID" value="OJA08886.1"/>
    <property type="molecule type" value="Genomic_DNA"/>
</dbReference>
<comment type="caution">
    <text evidence="1">The sequence shown here is derived from an EMBL/GenBank/DDBJ whole genome shotgun (WGS) entry which is preliminary data.</text>
</comment>